<keyword evidence="2" id="KW-1185">Reference proteome</keyword>
<accession>A0ABV7RU23</accession>
<dbReference type="Proteomes" id="UP001595596">
    <property type="component" value="Unassembled WGS sequence"/>
</dbReference>
<proteinExistence type="predicted"/>
<evidence type="ECO:0000313" key="1">
    <source>
        <dbReference type="EMBL" id="MFC3568385.1"/>
    </source>
</evidence>
<evidence type="ECO:0000313" key="2">
    <source>
        <dbReference type="Proteomes" id="UP001595596"/>
    </source>
</evidence>
<name>A0ABV7RU23_9RHOB</name>
<dbReference type="EMBL" id="JBHRXE010000008">
    <property type="protein sequence ID" value="MFC3568385.1"/>
    <property type="molecule type" value="Genomic_DNA"/>
</dbReference>
<reference evidence="2" key="1">
    <citation type="journal article" date="2019" name="Int. J. Syst. Evol. Microbiol.">
        <title>The Global Catalogue of Microorganisms (GCM) 10K type strain sequencing project: providing services to taxonomists for standard genome sequencing and annotation.</title>
        <authorList>
            <consortium name="The Broad Institute Genomics Platform"/>
            <consortium name="The Broad Institute Genome Sequencing Center for Infectious Disease"/>
            <person name="Wu L."/>
            <person name="Ma J."/>
        </authorList>
    </citation>
    <scope>NUCLEOTIDE SEQUENCE [LARGE SCALE GENOMIC DNA]</scope>
    <source>
        <strain evidence="2">VKM B-3226</strain>
    </source>
</reference>
<dbReference type="RefSeq" id="WP_379027803.1">
    <property type="nucleotide sequence ID" value="NZ_JBHRXE010000008.1"/>
</dbReference>
<dbReference type="Pfam" id="PF10711">
    <property type="entry name" value="DUF2513"/>
    <property type="match status" value="1"/>
</dbReference>
<dbReference type="InterPro" id="IPR019650">
    <property type="entry name" value="DUF2513"/>
</dbReference>
<comment type="caution">
    <text evidence="1">The sequence shown here is derived from an EMBL/GenBank/DDBJ whole genome shotgun (WGS) entry which is preliminary data.</text>
</comment>
<protein>
    <submittedName>
        <fullName evidence="1">DUF2513 domain-containing protein</fullName>
    </submittedName>
</protein>
<sequence>MKRDLDYMRQLLAELEASEQWQHEIGLSDDEDDLDEKRDYHVILLRDEGLLERIQPGIYRMTAKGHDFLDHTRDDTIWSKSKETVSTLKDHSISMLMSVAEGYVRAKLREITGLDL</sequence>
<gene>
    <name evidence="1" type="ORF">ACFOMP_02840</name>
</gene>
<organism evidence="1 2">
    <name type="scientific">Paracoccus simplex</name>
    <dbReference type="NCBI Taxonomy" id="2086346"/>
    <lineage>
        <taxon>Bacteria</taxon>
        <taxon>Pseudomonadati</taxon>
        <taxon>Pseudomonadota</taxon>
        <taxon>Alphaproteobacteria</taxon>
        <taxon>Rhodobacterales</taxon>
        <taxon>Paracoccaceae</taxon>
        <taxon>Paracoccus</taxon>
    </lineage>
</organism>